<dbReference type="Gene3D" id="1.10.357.10">
    <property type="entry name" value="Tetracycline Repressor, domain 2"/>
    <property type="match status" value="1"/>
</dbReference>
<evidence type="ECO:0000256" key="1">
    <source>
        <dbReference type="ARBA" id="ARBA00023125"/>
    </source>
</evidence>
<dbReference type="Gene3D" id="1.10.10.60">
    <property type="entry name" value="Homeodomain-like"/>
    <property type="match status" value="1"/>
</dbReference>
<dbReference type="InterPro" id="IPR001647">
    <property type="entry name" value="HTH_TetR"/>
</dbReference>
<dbReference type="GO" id="GO:0003677">
    <property type="term" value="F:DNA binding"/>
    <property type="evidence" value="ECO:0007669"/>
    <property type="project" value="UniProtKB-UniRule"/>
</dbReference>
<evidence type="ECO:0000313" key="6">
    <source>
        <dbReference type="Proteomes" id="UP000291832"/>
    </source>
</evidence>
<reference evidence="5 6" key="1">
    <citation type="journal article" date="2015" name="Stand. Genomic Sci.">
        <title>Genomic Encyclopedia of Bacterial and Archaeal Type Strains, Phase III: the genomes of soil and plant-associated and newly described type strains.</title>
        <authorList>
            <person name="Whitman W.B."/>
            <person name="Woyke T."/>
            <person name="Klenk H.P."/>
            <person name="Zhou Y."/>
            <person name="Lilburn T.G."/>
            <person name="Beck B.J."/>
            <person name="De Vos P."/>
            <person name="Vandamme P."/>
            <person name="Eisen J.A."/>
            <person name="Garrity G."/>
            <person name="Hugenholtz P."/>
            <person name="Kyrpides N.C."/>
        </authorList>
    </citation>
    <scope>NUCLEOTIDE SEQUENCE [LARGE SCALE GENOMIC DNA]</scope>
    <source>
        <strain evidence="5 6">RF6</strain>
    </source>
</reference>
<keyword evidence="1 2" id="KW-0238">DNA-binding</keyword>
<feature type="DNA-binding region" description="H-T-H motif" evidence="2">
    <location>
        <begin position="65"/>
        <end position="84"/>
    </location>
</feature>
<dbReference type="PROSITE" id="PS50977">
    <property type="entry name" value="HTH_TETR_2"/>
    <property type="match status" value="1"/>
</dbReference>
<feature type="domain" description="HTH tetR-type" evidence="4">
    <location>
        <begin position="42"/>
        <end position="102"/>
    </location>
</feature>
<organism evidence="5 6">
    <name type="scientific">Leucobacter luti</name>
    <dbReference type="NCBI Taxonomy" id="340320"/>
    <lineage>
        <taxon>Bacteria</taxon>
        <taxon>Bacillati</taxon>
        <taxon>Actinomycetota</taxon>
        <taxon>Actinomycetes</taxon>
        <taxon>Micrococcales</taxon>
        <taxon>Microbacteriaceae</taxon>
        <taxon>Leucobacter</taxon>
    </lineage>
</organism>
<evidence type="ECO:0000313" key="5">
    <source>
        <dbReference type="EMBL" id="RZT68848.1"/>
    </source>
</evidence>
<dbReference type="OrthoDB" id="3235020at2"/>
<dbReference type="InterPro" id="IPR009057">
    <property type="entry name" value="Homeodomain-like_sf"/>
</dbReference>
<dbReference type="Proteomes" id="UP000291832">
    <property type="component" value="Unassembled WGS sequence"/>
</dbReference>
<evidence type="ECO:0000256" key="2">
    <source>
        <dbReference type="PROSITE-ProRule" id="PRU00335"/>
    </source>
</evidence>
<keyword evidence="6" id="KW-1185">Reference proteome</keyword>
<feature type="region of interest" description="Disordered" evidence="3">
    <location>
        <begin position="1"/>
        <end position="42"/>
    </location>
</feature>
<dbReference type="AlphaFoldDB" id="A0A4Q7U8Y0"/>
<dbReference type="EMBL" id="SHKI01000002">
    <property type="protein sequence ID" value="RZT68848.1"/>
    <property type="molecule type" value="Genomic_DNA"/>
</dbReference>
<gene>
    <name evidence="5" type="ORF">EV139_0579</name>
</gene>
<comment type="caution">
    <text evidence="5">The sequence shown here is derived from an EMBL/GenBank/DDBJ whole genome shotgun (WGS) entry which is preliminary data.</text>
</comment>
<proteinExistence type="predicted"/>
<sequence length="261" mass="26676">MGQHRNSATAQATGSAPSRESGLSGGPVPNEESVRSRGSAPSARDEALLDAVAAGLRRYGPRKLTAQDVADAAGVSRMTFYRALGSMDNAVLLALTREFTAAVARIRAALPGPAHASGATRLAEFLGAGALAFAESELVSAVFTQQPELIEPYLSGRLGRSQEIVLDAISELLDAGRADGSIPEQAPSALTLLLLVRGVALGAPLTRGTTATANPATDPAAESSALDRGFARACAELTDLVAAAFGAERVPTAARAHLTHA</sequence>
<evidence type="ECO:0000259" key="4">
    <source>
        <dbReference type="PROSITE" id="PS50977"/>
    </source>
</evidence>
<evidence type="ECO:0000256" key="3">
    <source>
        <dbReference type="SAM" id="MobiDB-lite"/>
    </source>
</evidence>
<name>A0A4Q7U8Y0_9MICO</name>
<feature type="compositionally biased region" description="Polar residues" evidence="3">
    <location>
        <begin position="1"/>
        <end position="18"/>
    </location>
</feature>
<dbReference type="SUPFAM" id="SSF46689">
    <property type="entry name" value="Homeodomain-like"/>
    <property type="match status" value="1"/>
</dbReference>
<accession>A0A4Q7U8Y0</accession>
<protein>
    <submittedName>
        <fullName evidence="5">TetR family transcriptional regulator</fullName>
    </submittedName>
</protein>
<dbReference type="RefSeq" id="WP_130452789.1">
    <property type="nucleotide sequence ID" value="NZ_QYAG01000005.1"/>
</dbReference>